<dbReference type="GO" id="GO:0030655">
    <property type="term" value="P:beta-lactam antibiotic catabolic process"/>
    <property type="evidence" value="ECO:0007669"/>
    <property type="project" value="InterPro"/>
</dbReference>
<feature type="chain" id="PRO_5038521242" evidence="2">
    <location>
        <begin position="25"/>
        <end position="365"/>
    </location>
</feature>
<dbReference type="Proteomes" id="UP000636394">
    <property type="component" value="Unassembled WGS sequence"/>
</dbReference>
<proteinExistence type="predicted"/>
<dbReference type="InterPro" id="IPR045155">
    <property type="entry name" value="Beta-lactam_cat"/>
</dbReference>
<protein>
    <submittedName>
        <fullName evidence="5">Serine hydrolase</fullName>
    </submittedName>
</protein>
<feature type="domain" description="Beta-lactamase class A catalytic" evidence="3">
    <location>
        <begin position="127"/>
        <end position="336"/>
    </location>
</feature>
<name>A0A9E6MQV7_9ACTN</name>
<evidence type="ECO:0000313" key="5">
    <source>
        <dbReference type="EMBL" id="QTU84327.1"/>
    </source>
</evidence>
<dbReference type="Pfam" id="PF13354">
    <property type="entry name" value="Beta-lactamase2"/>
    <property type="match status" value="1"/>
</dbReference>
<evidence type="ECO:0000313" key="4">
    <source>
        <dbReference type="EMBL" id="NHM14635.1"/>
    </source>
</evidence>
<sequence>MRKVKPLIIGGILAASLAAAPMLASCGGDINNDEYRDDLVVVDDGSADDGGAAAATAEKDASDQAKEAASEEAAPEEAAPEETPAQDSAEAADTPPEQRPIAENLAATVSGIISSYGANASVTYTSLSDLDDYATFAVDGSEPHVSASMIKLAIMAEVFDQVNSGYLALEDSYTVQESDIVGGTGTLQGSGPGTQLSLSDLVRHMIAESDNVATNMLIDLVGMDAVNEEAVKLGLNATSLQRYMMDTDAQAAGIENHMSSDDAAVILILIANGEFYTPELSQLATDFLSQQTDAGGIAPSLSSGETFAHKTGTLTNVRHDAGIVQGEAPYVLSVFVEGTDEGSALSLMGEVTTAIETARANGEVA</sequence>
<keyword evidence="6" id="KW-1185">Reference proteome</keyword>
<dbReference type="AlphaFoldDB" id="A0A9E6MQV7"/>
<dbReference type="EMBL" id="WPCR01000009">
    <property type="protein sequence ID" value="NHM14635.1"/>
    <property type="molecule type" value="Genomic_DNA"/>
</dbReference>
<dbReference type="PANTHER" id="PTHR35333">
    <property type="entry name" value="BETA-LACTAMASE"/>
    <property type="match status" value="1"/>
</dbReference>
<reference evidence="4 6" key="1">
    <citation type="submission" date="2019-11" db="EMBL/GenBank/DDBJ databases">
        <title>Eggerthellaceae novel genus isolated from the rectal contents of marmort.</title>
        <authorList>
            <person name="Zhang G."/>
        </authorList>
    </citation>
    <scope>NUCLEOTIDE SEQUENCE [LARGE SCALE GENOMIC DNA]</scope>
    <source>
        <strain evidence="4">Zg-886</strain>
        <strain evidence="6">zg-886</strain>
    </source>
</reference>
<accession>A0A9E6MQV7</accession>
<dbReference type="RefSeq" id="WP_166339974.1">
    <property type="nucleotide sequence ID" value="NZ_CP072829.1"/>
</dbReference>
<dbReference type="PROSITE" id="PS51257">
    <property type="entry name" value="PROKAR_LIPOPROTEIN"/>
    <property type="match status" value="1"/>
</dbReference>
<organism evidence="5 7">
    <name type="scientific">Xiamenia xianingshaonis</name>
    <dbReference type="NCBI Taxonomy" id="2682776"/>
    <lineage>
        <taxon>Bacteria</taxon>
        <taxon>Bacillati</taxon>
        <taxon>Actinomycetota</taxon>
        <taxon>Coriobacteriia</taxon>
        <taxon>Eggerthellales</taxon>
        <taxon>Eggerthellaceae</taxon>
        <taxon>Xiamenia</taxon>
    </lineage>
</organism>
<dbReference type="SUPFAM" id="SSF56601">
    <property type="entry name" value="beta-lactamase/transpeptidase-like"/>
    <property type="match status" value="1"/>
</dbReference>
<dbReference type="KEGG" id="ebz:J7S26_08300"/>
<evidence type="ECO:0000256" key="1">
    <source>
        <dbReference type="SAM" id="MobiDB-lite"/>
    </source>
</evidence>
<reference evidence="5" key="2">
    <citation type="submission" date="2021-04" db="EMBL/GenBank/DDBJ databases">
        <title>Novel species in family Eggerthellaceae.</title>
        <authorList>
            <person name="Zhang G."/>
        </authorList>
    </citation>
    <scope>NUCLEOTIDE SEQUENCE</scope>
    <source>
        <strain evidence="5">Zg-886</strain>
    </source>
</reference>
<dbReference type="GO" id="GO:0008800">
    <property type="term" value="F:beta-lactamase activity"/>
    <property type="evidence" value="ECO:0007669"/>
    <property type="project" value="InterPro"/>
</dbReference>
<dbReference type="Proteomes" id="UP000671910">
    <property type="component" value="Chromosome"/>
</dbReference>
<evidence type="ECO:0000256" key="2">
    <source>
        <dbReference type="SAM" id="SignalP"/>
    </source>
</evidence>
<dbReference type="GO" id="GO:0046677">
    <property type="term" value="P:response to antibiotic"/>
    <property type="evidence" value="ECO:0007669"/>
    <property type="project" value="InterPro"/>
</dbReference>
<evidence type="ECO:0000313" key="7">
    <source>
        <dbReference type="Proteomes" id="UP000671910"/>
    </source>
</evidence>
<gene>
    <name evidence="4" type="ORF">GMI68_07655</name>
    <name evidence="5" type="ORF">J7S26_08300</name>
</gene>
<feature type="signal peptide" evidence="2">
    <location>
        <begin position="1"/>
        <end position="24"/>
    </location>
</feature>
<dbReference type="EMBL" id="CP072829">
    <property type="protein sequence ID" value="QTU84327.1"/>
    <property type="molecule type" value="Genomic_DNA"/>
</dbReference>
<keyword evidence="5" id="KW-0378">Hydrolase</keyword>
<evidence type="ECO:0000259" key="3">
    <source>
        <dbReference type="Pfam" id="PF13354"/>
    </source>
</evidence>
<feature type="compositionally biased region" description="Basic and acidic residues" evidence="1">
    <location>
        <begin position="57"/>
        <end position="69"/>
    </location>
</feature>
<dbReference type="InterPro" id="IPR000871">
    <property type="entry name" value="Beta-lactam_class-A"/>
</dbReference>
<feature type="region of interest" description="Disordered" evidence="1">
    <location>
        <begin position="42"/>
        <end position="97"/>
    </location>
</feature>
<evidence type="ECO:0000313" key="6">
    <source>
        <dbReference type="Proteomes" id="UP000636394"/>
    </source>
</evidence>
<keyword evidence="2" id="KW-0732">Signal</keyword>
<dbReference type="PANTHER" id="PTHR35333:SF3">
    <property type="entry name" value="BETA-LACTAMASE-TYPE TRANSPEPTIDASE FOLD CONTAINING PROTEIN"/>
    <property type="match status" value="1"/>
</dbReference>
<dbReference type="InterPro" id="IPR012338">
    <property type="entry name" value="Beta-lactam/transpept-like"/>
</dbReference>
<dbReference type="Gene3D" id="3.40.710.10">
    <property type="entry name" value="DD-peptidase/beta-lactamase superfamily"/>
    <property type="match status" value="1"/>
</dbReference>